<protein>
    <submittedName>
        <fullName evidence="3">Glycosyltransferase family 9 protein</fullName>
        <ecNumber evidence="3">2.4.-.-</ecNumber>
    </submittedName>
</protein>
<gene>
    <name evidence="3" type="ORF">SJ265_09025</name>
</gene>
<dbReference type="AlphaFoldDB" id="A0AAW9EP88"/>
<evidence type="ECO:0000313" key="4">
    <source>
        <dbReference type="Proteomes" id="UP001271725"/>
    </source>
</evidence>
<dbReference type="GO" id="GO:0008713">
    <property type="term" value="F:ADP-heptose-lipopolysaccharide heptosyltransferase activity"/>
    <property type="evidence" value="ECO:0007669"/>
    <property type="project" value="TreeGrafter"/>
</dbReference>
<keyword evidence="2 3" id="KW-0808">Transferase</keyword>
<dbReference type="Pfam" id="PF01075">
    <property type="entry name" value="Glyco_transf_9"/>
    <property type="match status" value="1"/>
</dbReference>
<reference evidence="3" key="1">
    <citation type="submission" date="2023-11" db="EMBL/GenBank/DDBJ databases">
        <title>Detection of rare carbapenemases in Enterobacterales - comparison of two colorimetric and two CIM-based carbapenemase assays.</title>
        <authorList>
            <person name="Schaffarczyk L."/>
            <person name="Noster J."/>
            <person name="Stelzer Y."/>
            <person name="Sattler J."/>
            <person name="Gatermann S."/>
            <person name="Hamprecht A."/>
        </authorList>
    </citation>
    <scope>NUCLEOTIDE SEQUENCE</scope>
    <source>
        <strain evidence="3">CIM-Carb-133</strain>
    </source>
</reference>
<dbReference type="PANTHER" id="PTHR30160">
    <property type="entry name" value="TETRAACYLDISACCHARIDE 4'-KINASE-RELATED"/>
    <property type="match status" value="1"/>
</dbReference>
<dbReference type="EC" id="2.4.-.-" evidence="3"/>
<dbReference type="InterPro" id="IPR002201">
    <property type="entry name" value="Glyco_trans_9"/>
</dbReference>
<name>A0AAW9EP88_9ENTR</name>
<evidence type="ECO:0000256" key="2">
    <source>
        <dbReference type="ARBA" id="ARBA00022679"/>
    </source>
</evidence>
<dbReference type="GO" id="GO:0005829">
    <property type="term" value="C:cytosol"/>
    <property type="evidence" value="ECO:0007669"/>
    <property type="project" value="TreeGrafter"/>
</dbReference>
<organism evidence="3 4">
    <name type="scientific">Citrobacter portucalensis</name>
    <dbReference type="NCBI Taxonomy" id="1639133"/>
    <lineage>
        <taxon>Bacteria</taxon>
        <taxon>Pseudomonadati</taxon>
        <taxon>Pseudomonadota</taxon>
        <taxon>Gammaproteobacteria</taxon>
        <taxon>Enterobacterales</taxon>
        <taxon>Enterobacteriaceae</taxon>
        <taxon>Citrobacter</taxon>
        <taxon>Citrobacter freundii complex</taxon>
    </lineage>
</organism>
<dbReference type="EMBL" id="JAXABJ010000004">
    <property type="protein sequence ID" value="MDX7147925.1"/>
    <property type="molecule type" value="Genomic_DNA"/>
</dbReference>
<dbReference type="CDD" id="cd03789">
    <property type="entry name" value="GT9_LPS_heptosyltransferase"/>
    <property type="match status" value="1"/>
</dbReference>
<dbReference type="PANTHER" id="PTHR30160:SF7">
    <property type="entry name" value="ADP-HEPTOSE--LPS HEPTOSYLTRANSFERASE 2"/>
    <property type="match status" value="1"/>
</dbReference>
<comment type="caution">
    <text evidence="3">The sequence shown here is derived from an EMBL/GenBank/DDBJ whole genome shotgun (WGS) entry which is preliminary data.</text>
</comment>
<proteinExistence type="predicted"/>
<keyword evidence="1 3" id="KW-0328">Glycosyltransferase</keyword>
<accession>A0AAW9EP88</accession>
<dbReference type="GO" id="GO:0009244">
    <property type="term" value="P:lipopolysaccharide core region biosynthetic process"/>
    <property type="evidence" value="ECO:0007669"/>
    <property type="project" value="TreeGrafter"/>
</dbReference>
<dbReference type="SUPFAM" id="SSF53756">
    <property type="entry name" value="UDP-Glycosyltransferase/glycogen phosphorylase"/>
    <property type="match status" value="1"/>
</dbReference>
<evidence type="ECO:0000313" key="3">
    <source>
        <dbReference type="EMBL" id="MDX7147925.1"/>
    </source>
</evidence>
<dbReference type="Gene3D" id="3.40.50.2000">
    <property type="entry name" value="Glycogen Phosphorylase B"/>
    <property type="match status" value="2"/>
</dbReference>
<dbReference type="RefSeq" id="WP_057066870.1">
    <property type="nucleotide sequence ID" value="NZ_CP078551.1"/>
</dbReference>
<sequence>MIRALRKKIQLLLVNLFLMIYTRKKDFSFSQQEFENQDKNQLKNILIYSSTALGDFMMNSPAIHALRQTYPSATITLICHKKMYDFLKGGSDWDDLISWDNKLTTLPALVKEIKKRGTPDLTVILHSHTPYDFLSAIIAGTKYVFVDNDKQDIPLVSKWATNRISKFVGHTIQRKLELIMPLLNEKPDNSMHLPFPVERTVSEEDSKLRWIGFQMGASSFKKCWPVERFVTFANQLFAHDDVRVVLIGAPNEVPLQDEFLQKLDSRFHDRVKPLIGKTTLKGLIQEVKNMDLLVTSDTGPMHLAVAMRVPTVSMYVITSPYLYGPYQDPQLHKVVYKAYTTLDEIKYRSALEKVSCEEIMAHVKPFLQ</sequence>
<dbReference type="Proteomes" id="UP001271725">
    <property type="component" value="Unassembled WGS sequence"/>
</dbReference>
<dbReference type="InterPro" id="IPR051199">
    <property type="entry name" value="LPS_LOS_Heptosyltrfase"/>
</dbReference>
<evidence type="ECO:0000256" key="1">
    <source>
        <dbReference type="ARBA" id="ARBA00022676"/>
    </source>
</evidence>